<keyword evidence="6" id="KW-0677">Repeat</keyword>
<keyword evidence="5 13" id="KW-0493">Microtubule</keyword>
<gene>
    <name evidence="13" type="primary">PAC1</name>
    <name evidence="13" type="synonym">LIS1</name>
    <name evidence="18" type="ORF">CMQ_635</name>
</gene>
<evidence type="ECO:0000256" key="10">
    <source>
        <dbReference type="ARBA" id="ARBA00023306"/>
    </source>
</evidence>
<dbReference type="STRING" id="655863.F0XCK6"/>
<comment type="subunit">
    <text evidence="13">Self-associates. Interacts with NDL1 and dynein.</text>
</comment>
<dbReference type="SMART" id="SM00320">
    <property type="entry name" value="WD40"/>
    <property type="match status" value="7"/>
</dbReference>
<dbReference type="RefSeq" id="XP_014173189.1">
    <property type="nucleotide sequence ID" value="XM_014317714.1"/>
</dbReference>
<evidence type="ECO:0000256" key="6">
    <source>
        <dbReference type="ARBA" id="ARBA00022737"/>
    </source>
</evidence>
<evidence type="ECO:0000259" key="17">
    <source>
        <dbReference type="Pfam" id="PF24951"/>
    </source>
</evidence>
<dbReference type="Gene3D" id="3.40.50.720">
    <property type="entry name" value="NAD(P)-binding Rossmann-like Domain"/>
    <property type="match status" value="1"/>
</dbReference>
<keyword evidence="1 13" id="KW-0813">Transport</keyword>
<keyword evidence="3 14" id="KW-0853">WD repeat</keyword>
<dbReference type="GO" id="GO:0005874">
    <property type="term" value="C:microtubule"/>
    <property type="evidence" value="ECO:0007669"/>
    <property type="project" value="UniProtKB-KW"/>
</dbReference>
<evidence type="ECO:0000256" key="4">
    <source>
        <dbReference type="ARBA" id="ARBA00022618"/>
    </source>
</evidence>
<dbReference type="InterPro" id="IPR020472">
    <property type="entry name" value="WD40_PAC1"/>
</dbReference>
<dbReference type="GO" id="GO:0070840">
    <property type="term" value="F:dynein complex binding"/>
    <property type="evidence" value="ECO:0007669"/>
    <property type="project" value="UniProtKB-UniRule"/>
</dbReference>
<comment type="similarity">
    <text evidence="11">Belongs to the WD repeat MDV1/CAF4 family.</text>
</comment>
<dbReference type="SUPFAM" id="SSF51735">
    <property type="entry name" value="NAD(P)-binding Rossmann-fold domains"/>
    <property type="match status" value="1"/>
</dbReference>
<dbReference type="PROSITE" id="PS50082">
    <property type="entry name" value="WD_REPEATS_2"/>
    <property type="match status" value="6"/>
</dbReference>
<keyword evidence="19" id="KW-1185">Reference proteome</keyword>
<dbReference type="InterPro" id="IPR015943">
    <property type="entry name" value="WD40/YVTN_repeat-like_dom_sf"/>
</dbReference>
<dbReference type="GO" id="GO:0005875">
    <property type="term" value="C:microtubule associated complex"/>
    <property type="evidence" value="ECO:0007669"/>
    <property type="project" value="UniProtKB-UniRule"/>
</dbReference>
<keyword evidence="4 13" id="KW-0132">Cell division</keyword>
<protein>
    <recommendedName>
        <fullName evidence="13">Nuclear distribution protein PAC1</fullName>
    </recommendedName>
    <alternativeName>
        <fullName evidence="13">Lissencephaly-1 homolog</fullName>
        <shortName evidence="13">LIS-1</shortName>
    </alternativeName>
    <alternativeName>
        <fullName evidence="13">nudF homolog</fullName>
    </alternativeName>
</protein>
<dbReference type="SUPFAM" id="SSF50978">
    <property type="entry name" value="WD40 repeat-like"/>
    <property type="match status" value="1"/>
</dbReference>
<dbReference type="CDD" id="cd00200">
    <property type="entry name" value="WD40"/>
    <property type="match status" value="1"/>
</dbReference>
<evidence type="ECO:0000256" key="2">
    <source>
        <dbReference type="ARBA" id="ARBA00022490"/>
    </source>
</evidence>
<dbReference type="InParanoid" id="F0XCK6"/>
<dbReference type="eggNOG" id="KOG2742">
    <property type="taxonomic scope" value="Eukaryota"/>
</dbReference>
<evidence type="ECO:0000259" key="15">
    <source>
        <dbReference type="Pfam" id="PF01408"/>
    </source>
</evidence>
<dbReference type="InterPro" id="IPR000683">
    <property type="entry name" value="Gfo/Idh/MocA-like_OxRdtase_N"/>
</dbReference>
<evidence type="ECO:0000256" key="9">
    <source>
        <dbReference type="ARBA" id="ARBA00023212"/>
    </source>
</evidence>
<dbReference type="Gene3D" id="1.20.960.30">
    <property type="match status" value="1"/>
</dbReference>
<dbReference type="PANTHER" id="PTHR22847:SF637">
    <property type="entry name" value="WD REPEAT DOMAIN 5B"/>
    <property type="match status" value="1"/>
</dbReference>
<feature type="repeat" description="WD" evidence="14">
    <location>
        <begin position="90"/>
        <end position="131"/>
    </location>
</feature>
<comment type="function">
    <text evidence="12">Involved in mitochondrial fission. Acts as an adapter protein required to form mitochondrial fission complexes. Formation of these complexes is required to promote constriction and fission of the mitochondrial compartment at a late step in mitochondrial division.</text>
</comment>
<evidence type="ECO:0000256" key="3">
    <source>
        <dbReference type="ARBA" id="ARBA00022574"/>
    </source>
</evidence>
<feature type="repeat" description="WD" evidence="14">
    <location>
        <begin position="132"/>
        <end position="166"/>
    </location>
</feature>
<dbReference type="Proteomes" id="UP000007796">
    <property type="component" value="Unassembled WGS sequence"/>
</dbReference>
<dbReference type="PANTHER" id="PTHR22847">
    <property type="entry name" value="WD40 REPEAT PROTEIN"/>
    <property type="match status" value="1"/>
</dbReference>
<dbReference type="Gene3D" id="3.30.360.10">
    <property type="entry name" value="Dihydrodipicolinate Reductase, domain 2"/>
    <property type="match status" value="1"/>
</dbReference>
<dbReference type="GO" id="GO:0051301">
    <property type="term" value="P:cell division"/>
    <property type="evidence" value="ECO:0007669"/>
    <property type="project" value="UniProtKB-KW"/>
</dbReference>
<dbReference type="GeneID" id="25979773"/>
<comment type="subcellular location">
    <subcellularLocation>
        <location evidence="13">Cytoplasm</location>
        <location evidence="13">Cytoskeleton</location>
    </subcellularLocation>
    <subcellularLocation>
        <location evidence="13">Cytoplasm</location>
        <location evidence="13">Cytoskeleton</location>
        <location evidence="13">Spindle pole</location>
    </subcellularLocation>
    <text evidence="13">Localizes to the plus ends of microtubules at the hyphal tip and the mitotic spindle poles.</text>
</comment>
<evidence type="ECO:0000256" key="7">
    <source>
        <dbReference type="ARBA" id="ARBA00022776"/>
    </source>
</evidence>
<feature type="domain" description="PAC1-like LisH-like dimerisation" evidence="17">
    <location>
        <begin position="1"/>
        <end position="26"/>
    </location>
</feature>
<feature type="repeat" description="WD" evidence="14">
    <location>
        <begin position="220"/>
        <end position="261"/>
    </location>
</feature>
<sequence length="799" mass="85860">MIAYLAANNYTASAAALREELNLDESQYDATTAKKYETLLEKKWTSVIMDLESRNNALQSEVDNATPGSLMLRNKDPASWLPKAPPRYTLESHRNAINCIAFHPTFSSLATGSDDFTIKIWDWDIGELEKTIKGHTRAVLDVDYGGPKGNVLLVSCSSDLAIKLWDPADDYKNIRTLSGHDHSVSAVRFIPNSANLLVSASRDMTLKIWDVTTGFVVRTLHGHTAWVRDVVPAFDGRYLVSCGDDMTARLWDITSVATTNESKLTLYGHEHYIECCALAPPSAYVHLAQMAGLKRPPSAASSAEFVATGSRDKMIRLWDARGTCLRTLIGHDNWIRSLVFHPGGKFLLSAADDKTVRCWDLAQEGRCVKVISDPHERFVTSLRWAPSLVRSAGGTDQLAAGLSGTGADQNGNGRTDTTTVAANGTRTKEPQDVQIRCVVATGCVDSTEHLPAIEAASELELKAIYSRSQKTAETLHAKAGSSSAVDVYFDEPATAGRGLADLLARSDVAAVAVGIPITLQPAVVRQALAAGKHVISEKPVAATVAEARELIAEYEQMSSSSSSRPLWAVAENYRYQPGLQVAVAEARRLGGELVSFSLHSDRLVRDETSGGYINTSWRRQPTHPGGFLLDGGVHFVAALRQLMGSLGSLGDASEIARLACFAAQLQPHLPPVDTLRGVAVTRGGVSGVLNMSFGTEFGGPLLEVVVTTTEGRLTWTPRCVTVMRRGDVTPAVIDTADPAAFPAAEANGVKAEFAAFARSIATGAAAVDQLQSPREALQDLLVVETMLQSGAEGGALREL</sequence>
<dbReference type="OrthoDB" id="10264588at2759"/>
<comment type="function">
    <text evidence="13">Positively regulates the activity of the minus-end directed microtubule motor protein dynein. May enhance dynein-mediated microtubule sliding by targeting dynein to the microtubule plus end. Required for nuclear migration during vegetative growth as well as development. Required for retrograde early endosome (EE) transport from the hyphal tip. Required for localization of dynein to the mitotic spindle poles. Recruits additional proteins to the dynein complex at SPBs.</text>
</comment>
<dbReference type="AlphaFoldDB" id="F0XCK6"/>
<keyword evidence="10 13" id="KW-0131">Cell cycle</keyword>
<dbReference type="Gene3D" id="2.130.10.10">
    <property type="entry name" value="YVTN repeat-like/Quinoprotein amine dehydrogenase"/>
    <property type="match status" value="1"/>
</dbReference>
<proteinExistence type="inferred from homology"/>
<dbReference type="GO" id="GO:0000132">
    <property type="term" value="P:establishment of mitotic spindle orientation"/>
    <property type="evidence" value="ECO:0007669"/>
    <property type="project" value="UniProtKB-UniRule"/>
</dbReference>
<dbReference type="InterPro" id="IPR037190">
    <property type="entry name" value="LIS1_N"/>
</dbReference>
<dbReference type="InterPro" id="IPR004104">
    <property type="entry name" value="Gfo/Idh/MocA-like_OxRdtase_C"/>
</dbReference>
<dbReference type="HOGENOM" id="CLU_351975_0_0_1"/>
<evidence type="ECO:0000256" key="5">
    <source>
        <dbReference type="ARBA" id="ARBA00022701"/>
    </source>
</evidence>
<organism evidence="19">
    <name type="scientific">Grosmannia clavigera (strain kw1407 / UAMH 11150)</name>
    <name type="common">Blue stain fungus</name>
    <name type="synonym">Graphiocladiella clavigera</name>
    <dbReference type="NCBI Taxonomy" id="655863"/>
    <lineage>
        <taxon>Eukaryota</taxon>
        <taxon>Fungi</taxon>
        <taxon>Dikarya</taxon>
        <taxon>Ascomycota</taxon>
        <taxon>Pezizomycotina</taxon>
        <taxon>Sordariomycetes</taxon>
        <taxon>Sordariomycetidae</taxon>
        <taxon>Ophiostomatales</taxon>
        <taxon>Ophiostomataceae</taxon>
        <taxon>Leptographium</taxon>
    </lineage>
</organism>
<evidence type="ECO:0000256" key="8">
    <source>
        <dbReference type="ARBA" id="ARBA00023054"/>
    </source>
</evidence>
<dbReference type="Pfam" id="PF01408">
    <property type="entry name" value="GFO_IDH_MocA"/>
    <property type="match status" value="1"/>
</dbReference>
<dbReference type="InterPro" id="IPR036322">
    <property type="entry name" value="WD40_repeat_dom_sf"/>
</dbReference>
<evidence type="ECO:0000256" key="13">
    <source>
        <dbReference type="HAMAP-Rule" id="MF_03141"/>
    </source>
</evidence>
<dbReference type="GO" id="GO:0000166">
    <property type="term" value="F:nucleotide binding"/>
    <property type="evidence" value="ECO:0007669"/>
    <property type="project" value="InterPro"/>
</dbReference>
<dbReference type="SUPFAM" id="SSF109925">
    <property type="entry name" value="Lissencephaly-1 protein (Lis-1, PAF-AH alpha) N-terminal domain"/>
    <property type="match status" value="1"/>
</dbReference>
<dbReference type="eggNOG" id="KOG0295">
    <property type="taxonomic scope" value="Eukaryota"/>
</dbReference>
<keyword evidence="9 13" id="KW-0206">Cytoskeleton</keyword>
<accession>F0XCK6</accession>
<dbReference type="FunFam" id="2.130.10.10:FF:000342">
    <property type="entry name" value="Nuclear distribution protein PAC1"/>
    <property type="match status" value="1"/>
</dbReference>
<dbReference type="EMBL" id="GL629765">
    <property type="protein sequence ID" value="EFX03707.1"/>
    <property type="molecule type" value="Genomic_DNA"/>
</dbReference>
<evidence type="ECO:0000256" key="1">
    <source>
        <dbReference type="ARBA" id="ARBA00022448"/>
    </source>
</evidence>
<comment type="similarity">
    <text evidence="13">Belongs to the WD repeat LIS1/nudF family.</text>
</comment>
<feature type="domain" description="Gfo/Idh/MocA-like oxidoreductase N-terminal" evidence="15">
    <location>
        <begin position="441"/>
        <end position="556"/>
    </location>
</feature>
<keyword evidence="8 13" id="KW-0175">Coiled coil</keyword>
<evidence type="ECO:0000313" key="19">
    <source>
        <dbReference type="Proteomes" id="UP000007796"/>
    </source>
</evidence>
<dbReference type="InterPro" id="IPR056795">
    <property type="entry name" value="PAC1-like_LisH-like_dom"/>
</dbReference>
<dbReference type="GO" id="GO:1990234">
    <property type="term" value="C:transferase complex"/>
    <property type="evidence" value="ECO:0007669"/>
    <property type="project" value="UniProtKB-ARBA"/>
</dbReference>
<dbReference type="InterPro" id="IPR036291">
    <property type="entry name" value="NAD(P)-bd_dom_sf"/>
</dbReference>
<feature type="repeat" description="WD" evidence="14">
    <location>
        <begin position="302"/>
        <end position="319"/>
    </location>
</feature>
<dbReference type="SUPFAM" id="SSF55347">
    <property type="entry name" value="Glyceraldehyde-3-phosphate dehydrogenase-like, C-terminal domain"/>
    <property type="match status" value="1"/>
</dbReference>
<dbReference type="InterPro" id="IPR019775">
    <property type="entry name" value="WD40_repeat_CS"/>
</dbReference>
<dbReference type="InterPro" id="IPR001680">
    <property type="entry name" value="WD40_rpt"/>
</dbReference>
<dbReference type="GO" id="GO:0000922">
    <property type="term" value="C:spindle pole"/>
    <property type="evidence" value="ECO:0007669"/>
    <property type="project" value="UniProtKB-SubCell"/>
</dbReference>
<evidence type="ECO:0000256" key="14">
    <source>
        <dbReference type="PROSITE-ProRule" id="PRU00221"/>
    </source>
</evidence>
<dbReference type="HAMAP" id="MF_03141">
    <property type="entry name" value="lis1"/>
    <property type="match status" value="1"/>
</dbReference>
<dbReference type="GO" id="GO:0005737">
    <property type="term" value="C:cytoplasm"/>
    <property type="evidence" value="ECO:0007669"/>
    <property type="project" value="UniProtKB-UniRule"/>
</dbReference>
<dbReference type="PRINTS" id="PR00320">
    <property type="entry name" value="GPROTEINBRPT"/>
</dbReference>
<feature type="repeat" description="WD" evidence="14">
    <location>
        <begin position="328"/>
        <end position="361"/>
    </location>
</feature>
<dbReference type="GO" id="GO:0051012">
    <property type="term" value="P:microtubule sliding"/>
    <property type="evidence" value="ECO:0007669"/>
    <property type="project" value="UniProtKB-UniRule"/>
</dbReference>
<reference evidence="18 19" key="1">
    <citation type="journal article" date="2011" name="Proc. Natl. Acad. Sci. U.S.A.">
        <title>Genome and transcriptome analyses of the mountain pine beetle-fungal symbiont Grosmannia clavigera, a lodgepole pine pathogen.</title>
        <authorList>
            <person name="DiGuistini S."/>
            <person name="Wang Y."/>
            <person name="Liao N.Y."/>
            <person name="Taylor G."/>
            <person name="Tanguay P."/>
            <person name="Feau N."/>
            <person name="Henrissat B."/>
            <person name="Chan S.K."/>
            <person name="Hesse-Orce U."/>
            <person name="Alamouti S.M."/>
            <person name="Tsui C.K.M."/>
            <person name="Docking R.T."/>
            <person name="Levasseur A."/>
            <person name="Haridas S."/>
            <person name="Robertson G."/>
            <person name="Birol I."/>
            <person name="Holt R.A."/>
            <person name="Marra M.A."/>
            <person name="Hamelin R.C."/>
            <person name="Hirst M."/>
            <person name="Jones S.J.M."/>
            <person name="Bohlmann J."/>
            <person name="Breuil C."/>
        </authorList>
    </citation>
    <scope>NUCLEOTIDE SEQUENCE [LARGE SCALE GENOMIC DNA]</scope>
    <source>
        <strain evidence="19">kw1407 / UAMH 11150</strain>
    </source>
</reference>
<feature type="repeat" description="WD" evidence="14">
    <location>
        <begin position="177"/>
        <end position="219"/>
    </location>
</feature>
<feature type="domain" description="Gfo/Idh/MocA-like oxidoreductase C-terminal" evidence="16">
    <location>
        <begin position="591"/>
        <end position="793"/>
    </location>
</feature>
<name>F0XCK6_GROCL</name>
<dbReference type="Pfam" id="PF00400">
    <property type="entry name" value="WD40"/>
    <property type="match status" value="6"/>
</dbReference>
<keyword evidence="2 13" id="KW-0963">Cytoplasm</keyword>
<dbReference type="Pfam" id="PF02894">
    <property type="entry name" value="GFO_IDH_MocA_C"/>
    <property type="match status" value="1"/>
</dbReference>
<evidence type="ECO:0000259" key="16">
    <source>
        <dbReference type="Pfam" id="PF02894"/>
    </source>
</evidence>
<dbReference type="Pfam" id="PF24951">
    <property type="entry name" value="LisH_PAC1"/>
    <property type="match status" value="1"/>
</dbReference>
<evidence type="ECO:0000256" key="12">
    <source>
        <dbReference type="ARBA" id="ARBA00043913"/>
    </source>
</evidence>
<evidence type="ECO:0000256" key="11">
    <source>
        <dbReference type="ARBA" id="ARBA00038415"/>
    </source>
</evidence>
<evidence type="ECO:0000313" key="18">
    <source>
        <dbReference type="EMBL" id="EFX03707.1"/>
    </source>
</evidence>
<keyword evidence="7 13" id="KW-0498">Mitosis</keyword>
<dbReference type="InterPro" id="IPR017252">
    <property type="entry name" value="Dynein_regulator_LIS1"/>
</dbReference>
<dbReference type="PROSITE" id="PS50294">
    <property type="entry name" value="WD_REPEATS_REGION"/>
    <property type="match status" value="4"/>
</dbReference>
<dbReference type="PROSITE" id="PS00678">
    <property type="entry name" value="WD_REPEATS_1"/>
    <property type="match status" value="2"/>
</dbReference>